<dbReference type="KEGG" id="ovi:T265_03668"/>
<name>A0A074ZRP1_OPIVI</name>
<evidence type="ECO:0000313" key="1">
    <source>
        <dbReference type="EMBL" id="KER29756.1"/>
    </source>
</evidence>
<organism evidence="1 2">
    <name type="scientific">Opisthorchis viverrini</name>
    <name type="common">Southeast Asian liver fluke</name>
    <dbReference type="NCBI Taxonomy" id="6198"/>
    <lineage>
        <taxon>Eukaryota</taxon>
        <taxon>Metazoa</taxon>
        <taxon>Spiralia</taxon>
        <taxon>Lophotrochozoa</taxon>
        <taxon>Platyhelminthes</taxon>
        <taxon>Trematoda</taxon>
        <taxon>Digenea</taxon>
        <taxon>Opisthorchiida</taxon>
        <taxon>Opisthorchiata</taxon>
        <taxon>Opisthorchiidae</taxon>
        <taxon>Opisthorchis</taxon>
    </lineage>
</organism>
<dbReference type="GeneID" id="20317855"/>
<evidence type="ECO:0000313" key="2">
    <source>
        <dbReference type="Proteomes" id="UP000054324"/>
    </source>
</evidence>
<dbReference type="EMBL" id="KL596672">
    <property type="protein sequence ID" value="KER29756.1"/>
    <property type="molecule type" value="Genomic_DNA"/>
</dbReference>
<sequence>MNIVAEISSPSSSGLTATSGMVPVACIVLHSESEKQVISGTDVLCARGQLARFRGGGFAEKCIVPRRRHVFCRSASGADTKRSFGSTY</sequence>
<protein>
    <submittedName>
        <fullName evidence="1">Uncharacterized protein</fullName>
    </submittedName>
</protein>
<proteinExistence type="predicted"/>
<dbReference type="AlphaFoldDB" id="A0A074ZRP1"/>
<dbReference type="CTD" id="20317855"/>
<keyword evidence="2" id="KW-1185">Reference proteome</keyword>
<gene>
    <name evidence="1" type="ORF">T265_03668</name>
</gene>
<reference evidence="1 2" key="1">
    <citation type="submission" date="2013-11" db="EMBL/GenBank/DDBJ databases">
        <title>Opisthorchis viverrini - life in the bile duct.</title>
        <authorList>
            <person name="Young N.D."/>
            <person name="Nagarajan N."/>
            <person name="Lin S.J."/>
            <person name="Korhonen P.K."/>
            <person name="Jex A.R."/>
            <person name="Hall R.S."/>
            <person name="Safavi-Hemami H."/>
            <person name="Kaewkong W."/>
            <person name="Bertrand D."/>
            <person name="Gao S."/>
            <person name="Seet Q."/>
            <person name="Wongkham S."/>
            <person name="Teh B.T."/>
            <person name="Wongkham C."/>
            <person name="Intapan P.M."/>
            <person name="Maleewong W."/>
            <person name="Yang X."/>
            <person name="Hu M."/>
            <person name="Wang Z."/>
            <person name="Hofmann A."/>
            <person name="Sternberg P.W."/>
            <person name="Tan P."/>
            <person name="Wang J."/>
            <person name="Gasser R.B."/>
        </authorList>
    </citation>
    <scope>NUCLEOTIDE SEQUENCE [LARGE SCALE GENOMIC DNA]</scope>
</reference>
<dbReference type="RefSeq" id="XP_009166474.1">
    <property type="nucleotide sequence ID" value="XM_009168210.1"/>
</dbReference>
<dbReference type="Proteomes" id="UP000054324">
    <property type="component" value="Unassembled WGS sequence"/>
</dbReference>
<accession>A0A074ZRP1</accession>